<dbReference type="EMBL" id="JBDFQZ010000002">
    <property type="protein sequence ID" value="KAK9749453.1"/>
    <property type="molecule type" value="Genomic_DNA"/>
</dbReference>
<dbReference type="AlphaFoldDB" id="A0AAW1MTM2"/>
<keyword evidence="2" id="KW-1185">Reference proteome</keyword>
<proteinExistence type="predicted"/>
<comment type="caution">
    <text evidence="1">The sequence shown here is derived from an EMBL/GenBank/DDBJ whole genome shotgun (WGS) entry which is preliminary data.</text>
</comment>
<gene>
    <name evidence="1" type="ORF">RND81_02G126900</name>
</gene>
<dbReference type="SUPFAM" id="SSF50249">
    <property type="entry name" value="Nucleic acid-binding proteins"/>
    <property type="match status" value="1"/>
</dbReference>
<sequence>MEEVHVFNNNLPLYDDDANLLCASSNTSYHPSILASATIKTLSEIKEIKKPGTYVTLALFEELDTSTGWFYNSCNECRSKLKQRNDGLWYCERDNNNCKLKGIGITTPLPSY</sequence>
<protein>
    <submittedName>
        <fullName evidence="1">Uncharacterized protein</fullName>
    </submittedName>
</protein>
<accession>A0AAW1MTM2</accession>
<name>A0AAW1MTM2_SAPOF</name>
<dbReference type="Proteomes" id="UP001443914">
    <property type="component" value="Unassembled WGS sequence"/>
</dbReference>
<dbReference type="InterPro" id="IPR012340">
    <property type="entry name" value="NA-bd_OB-fold"/>
</dbReference>
<reference evidence="1" key="1">
    <citation type="submission" date="2024-03" db="EMBL/GenBank/DDBJ databases">
        <title>WGS assembly of Saponaria officinalis var. Norfolk2.</title>
        <authorList>
            <person name="Jenkins J."/>
            <person name="Shu S."/>
            <person name="Grimwood J."/>
            <person name="Barry K."/>
            <person name="Goodstein D."/>
            <person name="Schmutz J."/>
            <person name="Leebens-Mack J."/>
            <person name="Osbourn A."/>
        </authorList>
    </citation>
    <scope>NUCLEOTIDE SEQUENCE [LARGE SCALE GENOMIC DNA]</scope>
    <source>
        <strain evidence="1">JIC</strain>
    </source>
</reference>
<dbReference type="Gene3D" id="2.40.50.140">
    <property type="entry name" value="Nucleic acid-binding proteins"/>
    <property type="match status" value="1"/>
</dbReference>
<organism evidence="1 2">
    <name type="scientific">Saponaria officinalis</name>
    <name type="common">Common soapwort</name>
    <name type="synonym">Lychnis saponaria</name>
    <dbReference type="NCBI Taxonomy" id="3572"/>
    <lineage>
        <taxon>Eukaryota</taxon>
        <taxon>Viridiplantae</taxon>
        <taxon>Streptophyta</taxon>
        <taxon>Embryophyta</taxon>
        <taxon>Tracheophyta</taxon>
        <taxon>Spermatophyta</taxon>
        <taxon>Magnoliopsida</taxon>
        <taxon>eudicotyledons</taxon>
        <taxon>Gunneridae</taxon>
        <taxon>Pentapetalae</taxon>
        <taxon>Caryophyllales</taxon>
        <taxon>Caryophyllaceae</taxon>
        <taxon>Caryophylleae</taxon>
        <taxon>Saponaria</taxon>
    </lineage>
</organism>
<evidence type="ECO:0000313" key="2">
    <source>
        <dbReference type="Proteomes" id="UP001443914"/>
    </source>
</evidence>
<evidence type="ECO:0000313" key="1">
    <source>
        <dbReference type="EMBL" id="KAK9749453.1"/>
    </source>
</evidence>